<dbReference type="PANTHER" id="PTHR36693:SF1">
    <property type="entry name" value="GH02722P"/>
    <property type="match status" value="1"/>
</dbReference>
<dbReference type="AlphaFoldDB" id="A0A177B3D9"/>
<gene>
    <name evidence="1" type="ORF">A3Q56_04127</name>
</gene>
<comment type="caution">
    <text evidence="1">The sequence shown here is derived from an EMBL/GenBank/DDBJ whole genome shotgun (WGS) entry which is preliminary data.</text>
</comment>
<organism evidence="1 2">
    <name type="scientific">Intoshia linei</name>
    <dbReference type="NCBI Taxonomy" id="1819745"/>
    <lineage>
        <taxon>Eukaryota</taxon>
        <taxon>Metazoa</taxon>
        <taxon>Spiralia</taxon>
        <taxon>Lophotrochozoa</taxon>
        <taxon>Mesozoa</taxon>
        <taxon>Orthonectida</taxon>
        <taxon>Rhopaluridae</taxon>
        <taxon>Intoshia</taxon>
    </lineage>
</organism>
<proteinExistence type="predicted"/>
<dbReference type="PANTHER" id="PTHR36693">
    <property type="entry name" value="GH02722P"/>
    <property type="match status" value="1"/>
</dbReference>
<reference evidence="1 2" key="1">
    <citation type="submission" date="2016-04" db="EMBL/GenBank/DDBJ databases">
        <title>The genome of Intoshia linei affirms orthonectids as highly simplified spiralians.</title>
        <authorList>
            <person name="Mikhailov K.V."/>
            <person name="Slusarev G.S."/>
            <person name="Nikitin M.A."/>
            <person name="Logacheva M.D."/>
            <person name="Penin A."/>
            <person name="Aleoshin V."/>
            <person name="Panchin Y.V."/>
        </authorList>
    </citation>
    <scope>NUCLEOTIDE SEQUENCE [LARGE SCALE GENOMIC DNA]</scope>
    <source>
        <strain evidence="1">Intl2013</strain>
        <tissue evidence="1">Whole animal</tissue>
    </source>
</reference>
<sequence>MIVIYDNKTSGESTEDKFHIYLLQKLIKLNSTTLHLFIISYIYISQKYSRKYLRIYLKLICQHYKVSLTCKELTWIQIHIGNTHAVLIHKCPYTNINYKSNDIFMYLLHLHATLSERWSLLSTLGGGHSCLGEKSDSHALVAGKLAIEQFRHSKLILDESFQRRCYLYYALSLCQLKKFKDALHIAKKQYKWTKKNCSTNSLMVNSCKGVISVIKEKHYLYNYEIGRKMK</sequence>
<evidence type="ECO:0000313" key="2">
    <source>
        <dbReference type="Proteomes" id="UP000078046"/>
    </source>
</evidence>
<keyword evidence="2" id="KW-1185">Reference proteome</keyword>
<dbReference type="OrthoDB" id="121932at2759"/>
<dbReference type="Pfam" id="PF16065">
    <property type="entry name" value="DUF4807"/>
    <property type="match status" value="1"/>
</dbReference>
<dbReference type="EMBL" id="LWCA01000510">
    <property type="protein sequence ID" value="OAF68123.1"/>
    <property type="molecule type" value="Genomic_DNA"/>
</dbReference>
<protein>
    <submittedName>
        <fullName evidence="1">Uncharacterized protein</fullName>
    </submittedName>
</protein>
<evidence type="ECO:0000313" key="1">
    <source>
        <dbReference type="EMBL" id="OAF68123.1"/>
    </source>
</evidence>
<dbReference type="InterPro" id="IPR032072">
    <property type="entry name" value="DUF4807"/>
</dbReference>
<dbReference type="Proteomes" id="UP000078046">
    <property type="component" value="Unassembled WGS sequence"/>
</dbReference>
<name>A0A177B3D9_9BILA</name>
<accession>A0A177B3D9</accession>